<evidence type="ECO:0000313" key="1">
    <source>
        <dbReference type="Proteomes" id="UP000887574"/>
    </source>
</evidence>
<dbReference type="AlphaFoldDB" id="A0A915D9U1"/>
<accession>A0A915D9U1</accession>
<name>A0A915D9U1_9BILA</name>
<keyword evidence="1" id="KW-1185">Reference proteome</keyword>
<dbReference type="Proteomes" id="UP000887574">
    <property type="component" value="Unplaced"/>
</dbReference>
<protein>
    <submittedName>
        <fullName evidence="2">N-acetyltransferase domain-containing protein</fullName>
    </submittedName>
</protein>
<sequence>MEHFLQETDQGRNADKFWIEVDVRPGNAAYKLYEKCGFLYVRSHVLSTEAQNVEMHMLRKEFVQSEPPKTQHCTSNAVWLAIFGTTIDGTSNSKDFNLESESLP</sequence>
<dbReference type="WBParaSite" id="jg17079">
    <property type="protein sequence ID" value="jg17079"/>
    <property type="gene ID" value="jg17079"/>
</dbReference>
<organism evidence="1 2">
    <name type="scientific">Ditylenchus dipsaci</name>
    <dbReference type="NCBI Taxonomy" id="166011"/>
    <lineage>
        <taxon>Eukaryota</taxon>
        <taxon>Metazoa</taxon>
        <taxon>Ecdysozoa</taxon>
        <taxon>Nematoda</taxon>
        <taxon>Chromadorea</taxon>
        <taxon>Rhabditida</taxon>
        <taxon>Tylenchina</taxon>
        <taxon>Tylenchomorpha</taxon>
        <taxon>Sphaerularioidea</taxon>
        <taxon>Anguinidae</taxon>
        <taxon>Anguininae</taxon>
        <taxon>Ditylenchus</taxon>
    </lineage>
</organism>
<reference evidence="2" key="1">
    <citation type="submission" date="2022-11" db="UniProtKB">
        <authorList>
            <consortium name="WormBaseParasite"/>
        </authorList>
    </citation>
    <scope>IDENTIFICATION</scope>
</reference>
<proteinExistence type="predicted"/>
<evidence type="ECO:0000313" key="2">
    <source>
        <dbReference type="WBParaSite" id="jg17079"/>
    </source>
</evidence>